<dbReference type="InterPro" id="IPR036291">
    <property type="entry name" value="NAD(P)-bd_dom_sf"/>
</dbReference>
<dbReference type="InterPro" id="IPR051317">
    <property type="entry name" value="Gfo/Idh/MocA_oxidoreduct"/>
</dbReference>
<dbReference type="PANTHER" id="PTHR43708">
    <property type="entry name" value="CONSERVED EXPRESSED OXIDOREDUCTASE (EUROFUNG)"/>
    <property type="match status" value="1"/>
</dbReference>
<dbReference type="Pfam" id="PF22725">
    <property type="entry name" value="GFO_IDH_MocA_C3"/>
    <property type="match status" value="1"/>
</dbReference>
<evidence type="ECO:0000259" key="2">
    <source>
        <dbReference type="Pfam" id="PF22725"/>
    </source>
</evidence>
<dbReference type="Gene3D" id="3.40.50.720">
    <property type="entry name" value="NAD(P)-binding Rossmann-like Domain"/>
    <property type="match status" value="1"/>
</dbReference>
<dbReference type="EMBL" id="NMQW01000008">
    <property type="protein sequence ID" value="OXM87136.1"/>
    <property type="molecule type" value="Genomic_DNA"/>
</dbReference>
<dbReference type="RefSeq" id="WP_094013884.1">
    <property type="nucleotide sequence ID" value="NZ_NMQW01000008.1"/>
</dbReference>
<keyword evidence="4" id="KW-1185">Reference proteome</keyword>
<dbReference type="OrthoDB" id="9815825at2"/>
<dbReference type="PANTHER" id="PTHR43708:SF3">
    <property type="entry name" value="OXIDOREDUCTASE"/>
    <property type="match status" value="1"/>
</dbReference>
<dbReference type="AlphaFoldDB" id="A0A229UUE3"/>
<sequence length="383" mass="43058">MNTIRVGVVGTGFSAQAHIEALRRIPLVEVWGILGSSPEKSRAAARKHNIPMAYDSLDELLADSDIRAIHNCTPNALHYEVSRRAILAGKHLLSEKPLAVNSQQSAELLKLATEREVTCGVCFNYRHYPMVSQVKEMLHTQEQGTVNLVYGGYLQDWLLLETDYSWRLDSEKNGPSRAIADIGSHWCDTIQYVLQRSITEVMADLKIVHPVRLKPAEGPQTFAALEEDAEREEVAIETEDYGSVLIHMEGGIQGVFTVSQVAAGRKNNLHFEISTDSASFAWDQESPNQLWVGKREQSNEQLLRDPDLLLKKSAALAHYPGGHQEGWPDGLKNLCNDFYQKVLNQKYRSSFATLADGHRIMLLIEAILESARERRWVSVPKFE</sequence>
<evidence type="ECO:0000259" key="1">
    <source>
        <dbReference type="Pfam" id="PF01408"/>
    </source>
</evidence>
<dbReference type="InterPro" id="IPR055170">
    <property type="entry name" value="GFO_IDH_MocA-like_dom"/>
</dbReference>
<reference evidence="3 4" key="1">
    <citation type="submission" date="2017-07" db="EMBL/GenBank/DDBJ databases">
        <title>Genome sequencing and assembly of Paenibacillus rigui.</title>
        <authorList>
            <person name="Mayilraj S."/>
        </authorList>
    </citation>
    <scope>NUCLEOTIDE SEQUENCE [LARGE SCALE GENOMIC DNA]</scope>
    <source>
        <strain evidence="3 4">JCM 16352</strain>
    </source>
</reference>
<evidence type="ECO:0000313" key="3">
    <source>
        <dbReference type="EMBL" id="OXM87136.1"/>
    </source>
</evidence>
<comment type="caution">
    <text evidence="3">The sequence shown here is derived from an EMBL/GenBank/DDBJ whole genome shotgun (WGS) entry which is preliminary data.</text>
</comment>
<dbReference type="SUPFAM" id="SSF55347">
    <property type="entry name" value="Glyceraldehyde-3-phosphate dehydrogenase-like, C-terminal domain"/>
    <property type="match status" value="1"/>
</dbReference>
<dbReference type="InterPro" id="IPR000683">
    <property type="entry name" value="Gfo/Idh/MocA-like_OxRdtase_N"/>
</dbReference>
<organism evidence="3 4">
    <name type="scientific">Paenibacillus rigui</name>
    <dbReference type="NCBI Taxonomy" id="554312"/>
    <lineage>
        <taxon>Bacteria</taxon>
        <taxon>Bacillati</taxon>
        <taxon>Bacillota</taxon>
        <taxon>Bacilli</taxon>
        <taxon>Bacillales</taxon>
        <taxon>Paenibacillaceae</taxon>
        <taxon>Paenibacillus</taxon>
    </lineage>
</organism>
<evidence type="ECO:0000313" key="4">
    <source>
        <dbReference type="Proteomes" id="UP000215509"/>
    </source>
</evidence>
<dbReference type="SUPFAM" id="SSF51735">
    <property type="entry name" value="NAD(P)-binding Rossmann-fold domains"/>
    <property type="match status" value="1"/>
</dbReference>
<dbReference type="Gene3D" id="3.30.360.10">
    <property type="entry name" value="Dihydrodipicolinate Reductase, domain 2"/>
    <property type="match status" value="1"/>
</dbReference>
<feature type="domain" description="Gfo/Idh/MocA-like oxidoreductase N-terminal" evidence="1">
    <location>
        <begin position="4"/>
        <end position="121"/>
    </location>
</feature>
<proteinExistence type="predicted"/>
<feature type="domain" description="GFO/IDH/MocA-like oxidoreductase" evidence="2">
    <location>
        <begin position="132"/>
        <end position="279"/>
    </location>
</feature>
<protein>
    <submittedName>
        <fullName evidence="3">Dehydrogenase</fullName>
    </submittedName>
</protein>
<name>A0A229UUE3_9BACL</name>
<gene>
    <name evidence="3" type="ORF">CF651_05640</name>
</gene>
<dbReference type="Pfam" id="PF01408">
    <property type="entry name" value="GFO_IDH_MocA"/>
    <property type="match status" value="1"/>
</dbReference>
<dbReference type="GO" id="GO:0000166">
    <property type="term" value="F:nucleotide binding"/>
    <property type="evidence" value="ECO:0007669"/>
    <property type="project" value="InterPro"/>
</dbReference>
<dbReference type="Proteomes" id="UP000215509">
    <property type="component" value="Unassembled WGS sequence"/>
</dbReference>
<accession>A0A229UUE3</accession>